<dbReference type="PANTHER" id="PTHR42878:SF15">
    <property type="entry name" value="BACTERIOPHYTOCHROME"/>
    <property type="match status" value="1"/>
</dbReference>
<dbReference type="GO" id="GO:0005524">
    <property type="term" value="F:ATP binding"/>
    <property type="evidence" value="ECO:0007669"/>
    <property type="project" value="UniProtKB-KW"/>
</dbReference>
<dbReference type="CDD" id="cd00082">
    <property type="entry name" value="HisKA"/>
    <property type="match status" value="1"/>
</dbReference>
<dbReference type="InterPro" id="IPR005467">
    <property type="entry name" value="His_kinase_dom"/>
</dbReference>
<dbReference type="PRINTS" id="PR00344">
    <property type="entry name" value="BCTRLSENSOR"/>
</dbReference>
<comment type="caution">
    <text evidence="7">The sequence shown here is derived from an EMBL/GenBank/DDBJ whole genome shotgun (WGS) entry which is preliminary data.</text>
</comment>
<evidence type="ECO:0000313" key="7">
    <source>
        <dbReference type="EMBL" id="MFD2569723.1"/>
    </source>
</evidence>
<evidence type="ECO:0000256" key="3">
    <source>
        <dbReference type="ARBA" id="ARBA00022553"/>
    </source>
</evidence>
<dbReference type="InterPro" id="IPR050351">
    <property type="entry name" value="BphY/WalK/GraS-like"/>
</dbReference>
<dbReference type="EC" id="2.7.13.3" evidence="2"/>
<evidence type="ECO:0000259" key="6">
    <source>
        <dbReference type="PROSITE" id="PS50109"/>
    </source>
</evidence>
<dbReference type="SUPFAM" id="SSF55785">
    <property type="entry name" value="PYP-like sensor domain (PAS domain)"/>
    <property type="match status" value="1"/>
</dbReference>
<evidence type="ECO:0000313" key="8">
    <source>
        <dbReference type="Proteomes" id="UP001597469"/>
    </source>
</evidence>
<dbReference type="Proteomes" id="UP001597469">
    <property type="component" value="Unassembled WGS sequence"/>
</dbReference>
<dbReference type="SMART" id="SM00387">
    <property type="entry name" value="HATPase_c"/>
    <property type="match status" value="1"/>
</dbReference>
<dbReference type="InterPro" id="IPR036097">
    <property type="entry name" value="HisK_dim/P_sf"/>
</dbReference>
<comment type="catalytic activity">
    <reaction evidence="1">
        <text>ATP + protein L-histidine = ADP + protein N-phospho-L-histidine.</text>
        <dbReference type="EC" id="2.7.13.3"/>
    </reaction>
</comment>
<organism evidence="7 8">
    <name type="scientific">Spirosoma soli</name>
    <dbReference type="NCBI Taxonomy" id="1770529"/>
    <lineage>
        <taxon>Bacteria</taxon>
        <taxon>Pseudomonadati</taxon>
        <taxon>Bacteroidota</taxon>
        <taxon>Cytophagia</taxon>
        <taxon>Cytophagales</taxon>
        <taxon>Cytophagaceae</taxon>
        <taxon>Spirosoma</taxon>
    </lineage>
</organism>
<reference evidence="8" key="1">
    <citation type="journal article" date="2019" name="Int. J. Syst. Evol. Microbiol.">
        <title>The Global Catalogue of Microorganisms (GCM) 10K type strain sequencing project: providing services to taxonomists for standard genome sequencing and annotation.</title>
        <authorList>
            <consortium name="The Broad Institute Genomics Platform"/>
            <consortium name="The Broad Institute Genome Sequencing Center for Infectious Disease"/>
            <person name="Wu L."/>
            <person name="Ma J."/>
        </authorList>
    </citation>
    <scope>NUCLEOTIDE SEQUENCE [LARGE SCALE GENOMIC DNA]</scope>
    <source>
        <strain evidence="8">KCTC 42805</strain>
    </source>
</reference>
<dbReference type="SUPFAM" id="SSF47384">
    <property type="entry name" value="Homodimeric domain of signal transducing histidine kinase"/>
    <property type="match status" value="1"/>
</dbReference>
<dbReference type="SUPFAM" id="SSF55874">
    <property type="entry name" value="ATPase domain of HSP90 chaperone/DNA topoisomerase II/histidine kinase"/>
    <property type="match status" value="1"/>
</dbReference>
<dbReference type="InterPro" id="IPR035965">
    <property type="entry name" value="PAS-like_dom_sf"/>
</dbReference>
<dbReference type="InterPro" id="IPR003661">
    <property type="entry name" value="HisK_dim/P_dom"/>
</dbReference>
<dbReference type="PROSITE" id="PS50109">
    <property type="entry name" value="HIS_KIN"/>
    <property type="match status" value="1"/>
</dbReference>
<keyword evidence="5" id="KW-0418">Kinase</keyword>
<evidence type="ECO:0000256" key="4">
    <source>
        <dbReference type="ARBA" id="ARBA00022679"/>
    </source>
</evidence>
<accession>A0ABW5LY64</accession>
<dbReference type="Pfam" id="PF00512">
    <property type="entry name" value="HisKA"/>
    <property type="match status" value="1"/>
</dbReference>
<gene>
    <name evidence="7" type="ORF">ACFSUS_03705</name>
</gene>
<dbReference type="Gene3D" id="3.30.565.10">
    <property type="entry name" value="Histidine kinase-like ATPase, C-terminal domain"/>
    <property type="match status" value="1"/>
</dbReference>
<name>A0ABW5LY64_9BACT</name>
<dbReference type="Gene3D" id="1.10.287.130">
    <property type="match status" value="1"/>
</dbReference>
<keyword evidence="3" id="KW-0597">Phosphoprotein</keyword>
<sequence>MSKVIVDSVSEPLSAGLPQLDAITNEEQVILWQQTLHHSVSGLVGLVAVRNDAGQIVDFRYLFINQIALRDTLGAHATDQESIPGRLLTEFYPSIRETPIWQSYINVLETGEPHRLEQHYKLDNRDISIIQSASSFGPDKLLLSYAETSDLHLVARRVTRQSALLNGVLNSSPNAIVVFDATRNSQNELIDFHISLVNRMFETITNHDASYFAGTSLTTIYPIRPKQFECLRQLIETGTPFHFDEYVPAINRWLDITLTRLNDGFVATIQDVTTQRQVQQQLEATVQELHRSNQNLEQFAYVASHDLQEPLRKIVSFGDVLTDQFADGMSESAADLIRRMQRSAGRMRSLVQDLLTYARLAGDTETFGLVDLNHLLLSIIDDLEITIQDRRATVQLESLPAVWGDASLLRQLFQNLMSNALKFQQPNRSDSTETPHVLIRGRVAAHAELPAAVLPTDASQAGRRYALIKIIDNGIGFDERYLDRIFTIFQRLHGRMEYSGTGMGLAICKKVVDIHKGHITAISQEGAGATFIIYLPMQ</sequence>
<dbReference type="Gene3D" id="3.30.450.20">
    <property type="entry name" value="PAS domain"/>
    <property type="match status" value="2"/>
</dbReference>
<evidence type="ECO:0000256" key="1">
    <source>
        <dbReference type="ARBA" id="ARBA00000085"/>
    </source>
</evidence>
<dbReference type="EMBL" id="JBHULN010000002">
    <property type="protein sequence ID" value="MFD2569723.1"/>
    <property type="molecule type" value="Genomic_DNA"/>
</dbReference>
<feature type="domain" description="Histidine kinase" evidence="6">
    <location>
        <begin position="302"/>
        <end position="538"/>
    </location>
</feature>
<dbReference type="InterPro" id="IPR003594">
    <property type="entry name" value="HATPase_dom"/>
</dbReference>
<keyword evidence="8" id="KW-1185">Reference proteome</keyword>
<keyword evidence="7" id="KW-0067">ATP-binding</keyword>
<keyword evidence="4" id="KW-0808">Transferase</keyword>
<dbReference type="Pfam" id="PF02518">
    <property type="entry name" value="HATPase_c"/>
    <property type="match status" value="1"/>
</dbReference>
<dbReference type="PANTHER" id="PTHR42878">
    <property type="entry name" value="TWO-COMPONENT HISTIDINE KINASE"/>
    <property type="match status" value="1"/>
</dbReference>
<proteinExistence type="predicted"/>
<evidence type="ECO:0000256" key="2">
    <source>
        <dbReference type="ARBA" id="ARBA00012438"/>
    </source>
</evidence>
<protein>
    <recommendedName>
        <fullName evidence="2">histidine kinase</fullName>
        <ecNumber evidence="2">2.7.13.3</ecNumber>
    </recommendedName>
</protein>
<keyword evidence="7" id="KW-0547">Nucleotide-binding</keyword>
<dbReference type="InterPro" id="IPR036890">
    <property type="entry name" value="HATPase_C_sf"/>
</dbReference>
<dbReference type="SMART" id="SM00388">
    <property type="entry name" value="HisKA"/>
    <property type="match status" value="1"/>
</dbReference>
<dbReference type="InterPro" id="IPR004358">
    <property type="entry name" value="Sig_transdc_His_kin-like_C"/>
</dbReference>
<evidence type="ECO:0000256" key="5">
    <source>
        <dbReference type="ARBA" id="ARBA00022777"/>
    </source>
</evidence>
<dbReference type="RefSeq" id="WP_381519267.1">
    <property type="nucleotide sequence ID" value="NZ_JBHULN010000002.1"/>
</dbReference>